<dbReference type="EMBL" id="BK014917">
    <property type="protein sequence ID" value="DAD82408.1"/>
    <property type="molecule type" value="Genomic_DNA"/>
</dbReference>
<accession>A0A8S5MJM9</accession>
<protein>
    <submittedName>
        <fullName evidence="1">Uncharacterized protein</fullName>
    </submittedName>
</protein>
<evidence type="ECO:0000313" key="1">
    <source>
        <dbReference type="EMBL" id="DAD82408.1"/>
    </source>
</evidence>
<organism evidence="1">
    <name type="scientific">Siphoviridae sp. ctF7F8</name>
    <dbReference type="NCBI Taxonomy" id="2826211"/>
    <lineage>
        <taxon>Viruses</taxon>
        <taxon>Duplodnaviria</taxon>
        <taxon>Heunggongvirae</taxon>
        <taxon>Uroviricota</taxon>
        <taxon>Caudoviricetes</taxon>
    </lineage>
</organism>
<reference evidence="1" key="1">
    <citation type="journal article" date="2021" name="Proc. Natl. Acad. Sci. U.S.A.">
        <title>A Catalog of Tens of Thousands of Viruses from Human Metagenomes Reveals Hidden Associations with Chronic Diseases.</title>
        <authorList>
            <person name="Tisza M.J."/>
            <person name="Buck C.B."/>
        </authorList>
    </citation>
    <scope>NUCLEOTIDE SEQUENCE</scope>
    <source>
        <strain evidence="1">CtF7F8</strain>
    </source>
</reference>
<proteinExistence type="predicted"/>
<sequence>MLPNVIDTIRVEKSALLYSRGIPLDTFPYFSHNIKDKFAYSIDLSLIL</sequence>
<name>A0A8S5MJM9_9CAUD</name>